<dbReference type="Proteomes" id="UP001187192">
    <property type="component" value="Unassembled WGS sequence"/>
</dbReference>
<evidence type="ECO:0000313" key="3">
    <source>
        <dbReference type="Proteomes" id="UP001187192"/>
    </source>
</evidence>
<keyword evidence="1" id="KW-0472">Membrane</keyword>
<dbReference type="Gramene" id="FCD_00023425-RA">
    <property type="protein sequence ID" value="FCD_00023425-RA:cds"/>
    <property type="gene ID" value="FCD_00023425"/>
</dbReference>
<keyword evidence="1" id="KW-0812">Transmembrane</keyword>
<name>A0AA88DMV3_FICCA</name>
<feature type="transmembrane region" description="Helical" evidence="1">
    <location>
        <begin position="72"/>
        <end position="89"/>
    </location>
</feature>
<evidence type="ECO:0000256" key="1">
    <source>
        <dbReference type="SAM" id="Phobius"/>
    </source>
</evidence>
<dbReference type="AlphaFoldDB" id="A0AA88DMV3"/>
<sequence>MPSSVLSQSRRRRSSTIGRREIAIAEISGREENGAHDSGFLLSCEISRSAASLSSPAAETLSDGCPVHKSRVLFQFGISFFIWGNFHIFRKRTSIDAHN</sequence>
<keyword evidence="3" id="KW-1185">Reference proteome</keyword>
<accession>A0AA88DMV3</accession>
<proteinExistence type="predicted"/>
<organism evidence="2 3">
    <name type="scientific">Ficus carica</name>
    <name type="common">Common fig</name>
    <dbReference type="NCBI Taxonomy" id="3494"/>
    <lineage>
        <taxon>Eukaryota</taxon>
        <taxon>Viridiplantae</taxon>
        <taxon>Streptophyta</taxon>
        <taxon>Embryophyta</taxon>
        <taxon>Tracheophyta</taxon>
        <taxon>Spermatophyta</taxon>
        <taxon>Magnoliopsida</taxon>
        <taxon>eudicotyledons</taxon>
        <taxon>Gunneridae</taxon>
        <taxon>Pentapetalae</taxon>
        <taxon>rosids</taxon>
        <taxon>fabids</taxon>
        <taxon>Rosales</taxon>
        <taxon>Moraceae</taxon>
        <taxon>Ficeae</taxon>
        <taxon>Ficus</taxon>
    </lineage>
</organism>
<keyword evidence="1" id="KW-1133">Transmembrane helix</keyword>
<protein>
    <submittedName>
        <fullName evidence="2">Uncharacterized protein</fullName>
    </submittedName>
</protein>
<comment type="caution">
    <text evidence="2">The sequence shown here is derived from an EMBL/GenBank/DDBJ whole genome shotgun (WGS) entry which is preliminary data.</text>
</comment>
<evidence type="ECO:0000313" key="2">
    <source>
        <dbReference type="EMBL" id="GMN58243.1"/>
    </source>
</evidence>
<gene>
    <name evidence="2" type="ORF">TIFTF001_027338</name>
</gene>
<reference evidence="2" key="1">
    <citation type="submission" date="2023-07" db="EMBL/GenBank/DDBJ databases">
        <title>draft genome sequence of fig (Ficus carica).</title>
        <authorList>
            <person name="Takahashi T."/>
            <person name="Nishimura K."/>
        </authorList>
    </citation>
    <scope>NUCLEOTIDE SEQUENCE</scope>
</reference>
<dbReference type="EMBL" id="BTGU01000076">
    <property type="protein sequence ID" value="GMN58243.1"/>
    <property type="molecule type" value="Genomic_DNA"/>
</dbReference>